<comment type="caution">
    <text evidence="3">The sequence shown here is derived from an EMBL/GenBank/DDBJ whole genome shotgun (WGS) entry which is preliminary data.</text>
</comment>
<proteinExistence type="predicted"/>
<dbReference type="AlphaFoldDB" id="A0A7K0CB91"/>
<keyword evidence="2" id="KW-0812">Transmembrane</keyword>
<name>A0A7K0CB91_9ACTN</name>
<dbReference type="Proteomes" id="UP000466345">
    <property type="component" value="Unassembled WGS sequence"/>
</dbReference>
<keyword evidence="2" id="KW-0472">Membrane</keyword>
<sequence length="353" mass="37983">MICPNCRASLTRGERPDSVCAECGRPFALDPRVHGRGMHDTRIRRIAERATDGGRRQVTVTQLGYLARSANHIAPARPGSGRSKRFRRTSAIVLVAVVVVWGFLVQDVLFGLVGAGLALCVHRVARGAPYRSASGPTAWVVPSPPSFLSMIRTRWVGVYGGLPPGIVDDHRYRAVPEETDGPRYQVVELLCTDRAVSVFLAANGFPRRLNLTLVPEPRQLSKTRPVVVLHDAGARGLQLVADVRAGRPGVVVDGGLPVRAVVGNRGAVTLHRDPPADVRDGEWLRELARSAPKDAEWVAEGWYSPLAAVPPAVLEAAVERAVQQARDAADPDRREAAGVGFLTWPSAAGKDGS</sequence>
<feature type="region of interest" description="Disordered" evidence="1">
    <location>
        <begin position="325"/>
        <end position="353"/>
    </location>
</feature>
<protein>
    <submittedName>
        <fullName evidence="3">Uncharacterized protein</fullName>
    </submittedName>
</protein>
<dbReference type="EMBL" id="WEGJ01000002">
    <property type="protein sequence ID" value="MQY10666.1"/>
    <property type="molecule type" value="Genomic_DNA"/>
</dbReference>
<dbReference type="OrthoDB" id="4524486at2"/>
<dbReference type="RefSeq" id="WP_153450024.1">
    <property type="nucleotide sequence ID" value="NZ_WEGJ01000002.1"/>
</dbReference>
<keyword evidence="4" id="KW-1185">Reference proteome</keyword>
<accession>A0A7K0CB91</accession>
<keyword evidence="2" id="KW-1133">Transmembrane helix</keyword>
<evidence type="ECO:0000313" key="3">
    <source>
        <dbReference type="EMBL" id="MQY10666.1"/>
    </source>
</evidence>
<gene>
    <name evidence="3" type="ORF">SRB5_07780</name>
</gene>
<evidence type="ECO:0000256" key="1">
    <source>
        <dbReference type="SAM" id="MobiDB-lite"/>
    </source>
</evidence>
<organism evidence="3 4">
    <name type="scientific">Streptomyces smaragdinus</name>
    <dbReference type="NCBI Taxonomy" id="2585196"/>
    <lineage>
        <taxon>Bacteria</taxon>
        <taxon>Bacillati</taxon>
        <taxon>Actinomycetota</taxon>
        <taxon>Actinomycetes</taxon>
        <taxon>Kitasatosporales</taxon>
        <taxon>Streptomycetaceae</taxon>
        <taxon>Streptomyces</taxon>
    </lineage>
</organism>
<reference evidence="3 4" key="1">
    <citation type="submission" date="2019-10" db="EMBL/GenBank/DDBJ databases">
        <title>Streptomyces smaragdinus sp. nov. and Streptomyces fabii sp. nov., isolated from the gut of fungus growing-termite Macrotermes natalensis.</title>
        <authorList>
            <person name="Schwitalla J."/>
            <person name="Benndorf R."/>
            <person name="Martin K."/>
            <person name="De Beer W."/>
            <person name="Kaster A.-K."/>
            <person name="Vollmers J."/>
            <person name="Poulsen M."/>
            <person name="Beemelmanns C."/>
        </authorList>
    </citation>
    <scope>NUCLEOTIDE SEQUENCE [LARGE SCALE GENOMIC DNA]</scope>
    <source>
        <strain evidence="3 4">RB5</strain>
    </source>
</reference>
<feature type="compositionally biased region" description="Basic and acidic residues" evidence="1">
    <location>
        <begin position="327"/>
        <end position="336"/>
    </location>
</feature>
<evidence type="ECO:0000256" key="2">
    <source>
        <dbReference type="SAM" id="Phobius"/>
    </source>
</evidence>
<evidence type="ECO:0000313" key="4">
    <source>
        <dbReference type="Proteomes" id="UP000466345"/>
    </source>
</evidence>
<feature type="transmembrane region" description="Helical" evidence="2">
    <location>
        <begin position="91"/>
        <end position="119"/>
    </location>
</feature>